<evidence type="ECO:0000313" key="3">
    <source>
        <dbReference type="Proteomes" id="UP001412239"/>
    </source>
</evidence>
<dbReference type="Proteomes" id="UP001412239">
    <property type="component" value="Unassembled WGS sequence"/>
</dbReference>
<evidence type="ECO:0008006" key="4">
    <source>
        <dbReference type="Google" id="ProtNLM"/>
    </source>
</evidence>
<protein>
    <recommendedName>
        <fullName evidence="4">BZIP domain-containing protein</fullName>
    </recommendedName>
</protein>
<sequence>MDETSNHEANLPQSILFSRNLSLQKSQMPESRTKKDAQRALRIRDTKRRQRARQKEYTAELEQRLRALEAQGVQATVEMQLSARRVAGDNERLRKLLRTIGVDEDVINGWNEGQEVSYRATSIFKVKDSENDAGGQKDKCPARVCKSNTAKPQQCQELPPLPAECGPPTPPAHCQSKAPCKLARALAEDPHTDIAQLPIPAESEAEAKATPGKTPCGKAAQMLLQFATSDEKLEALAGILEEGCVQNGEGGCSVENNVVLEALDRVCI</sequence>
<organism evidence="2 3">
    <name type="scientific">Tuber aestivum</name>
    <name type="common">summer truffle</name>
    <dbReference type="NCBI Taxonomy" id="59557"/>
    <lineage>
        <taxon>Eukaryota</taxon>
        <taxon>Fungi</taxon>
        <taxon>Dikarya</taxon>
        <taxon>Ascomycota</taxon>
        <taxon>Pezizomycotina</taxon>
        <taxon>Pezizomycetes</taxon>
        <taxon>Pezizales</taxon>
        <taxon>Tuberaceae</taxon>
        <taxon>Tuber</taxon>
    </lineage>
</organism>
<dbReference type="EMBL" id="LN891021">
    <property type="protein sequence ID" value="CUS11461.1"/>
    <property type="molecule type" value="Genomic_DNA"/>
</dbReference>
<accession>A0A292PXE9</accession>
<evidence type="ECO:0000256" key="1">
    <source>
        <dbReference type="SAM" id="MobiDB-lite"/>
    </source>
</evidence>
<reference evidence="2" key="1">
    <citation type="submission" date="2015-10" db="EMBL/GenBank/DDBJ databases">
        <authorList>
            <person name="Regsiter A."/>
            <person name="william w."/>
        </authorList>
    </citation>
    <scope>NUCLEOTIDE SEQUENCE</scope>
    <source>
        <strain evidence="2">Montdore</strain>
    </source>
</reference>
<dbReference type="PANTHER" id="PTHR42070">
    <property type="entry name" value="FILAMENT ASSOCIATED PROTEIN, PUTATIVE (AFU_ORTHOLOGUE AFUA_8G06630)-RELATED"/>
    <property type="match status" value="1"/>
</dbReference>
<feature type="compositionally biased region" description="Basic and acidic residues" evidence="1">
    <location>
        <begin position="31"/>
        <end position="44"/>
    </location>
</feature>
<dbReference type="CDD" id="cd14688">
    <property type="entry name" value="bZIP_YAP"/>
    <property type="match status" value="1"/>
</dbReference>
<keyword evidence="3" id="KW-1185">Reference proteome</keyword>
<feature type="region of interest" description="Disordered" evidence="1">
    <location>
        <begin position="24"/>
        <end position="55"/>
    </location>
</feature>
<proteinExistence type="predicted"/>
<name>A0A292PXE9_9PEZI</name>
<dbReference type="PANTHER" id="PTHR42070:SF1">
    <property type="entry name" value="FILAMENT ASSOCIATED PROTEIN, PUTATIVE (AFU_ORTHOLOGUE AFUA_8G06630)-RELATED"/>
    <property type="match status" value="1"/>
</dbReference>
<evidence type="ECO:0000313" key="2">
    <source>
        <dbReference type="EMBL" id="CUS11461.1"/>
    </source>
</evidence>
<dbReference type="AlphaFoldDB" id="A0A292PXE9"/>
<gene>
    <name evidence="2" type="ORF">GSTUAT00004478001</name>
</gene>